<evidence type="ECO:0000313" key="3">
    <source>
        <dbReference type="Proteomes" id="UP000291469"/>
    </source>
</evidence>
<proteinExistence type="predicted"/>
<dbReference type="OrthoDB" id="3826327at2"/>
<dbReference type="AlphaFoldDB" id="A0A411YAG6"/>
<organism evidence="2 3">
    <name type="scientific">Egibacter rhizosphaerae</name>
    <dbReference type="NCBI Taxonomy" id="1670831"/>
    <lineage>
        <taxon>Bacteria</taxon>
        <taxon>Bacillati</taxon>
        <taxon>Actinomycetota</taxon>
        <taxon>Nitriliruptoria</taxon>
        <taxon>Egibacterales</taxon>
        <taxon>Egibacteraceae</taxon>
        <taxon>Egibacter</taxon>
    </lineage>
</organism>
<evidence type="ECO:0000256" key="1">
    <source>
        <dbReference type="SAM" id="MobiDB-lite"/>
    </source>
</evidence>
<dbReference type="EMBL" id="CP036402">
    <property type="protein sequence ID" value="QBI18172.1"/>
    <property type="molecule type" value="Genomic_DNA"/>
</dbReference>
<protein>
    <recommendedName>
        <fullName evidence="4">SRPBCC family protein</fullName>
    </recommendedName>
</protein>
<dbReference type="SUPFAM" id="SSF55961">
    <property type="entry name" value="Bet v1-like"/>
    <property type="match status" value="1"/>
</dbReference>
<dbReference type="Gene3D" id="3.30.530.20">
    <property type="match status" value="1"/>
</dbReference>
<reference evidence="2 3" key="1">
    <citation type="submission" date="2019-01" db="EMBL/GenBank/DDBJ databases">
        <title>Egibacter rhizosphaerae EGI 80759T.</title>
        <authorList>
            <person name="Chen D.-D."/>
            <person name="Tian Y."/>
            <person name="Jiao J.-Y."/>
            <person name="Zhang X.-T."/>
            <person name="Zhang Y.-G."/>
            <person name="Zhang Y."/>
            <person name="Xiao M."/>
            <person name="Shu W.-S."/>
            <person name="Li W.-J."/>
        </authorList>
    </citation>
    <scope>NUCLEOTIDE SEQUENCE [LARGE SCALE GENOMIC DNA]</scope>
    <source>
        <strain evidence="2 3">EGI 80759</strain>
    </source>
</reference>
<dbReference type="KEGG" id="erz:ER308_00345"/>
<dbReference type="Proteomes" id="UP000291469">
    <property type="component" value="Chromosome"/>
</dbReference>
<evidence type="ECO:0000313" key="2">
    <source>
        <dbReference type="EMBL" id="QBI18172.1"/>
    </source>
</evidence>
<sequence length="203" mass="22426">MSSRRIETSDDVFVRARRRDVHPYLLDVAGYGAWWPGCRARPAAGGAQLLLRAGGHPRLTDPLRWGRARVQRVWLQPTKVRPDLGIDFSVRGDLVGTAEWYYLDEPDGVTVHWLLHAVVRHGSPGRTQDAHRAAVRAGLHALKDLLESGRYPGQEPSAALLEDQQDAIAAFEEGVRAHRAARTNEPARTGSGRAMSSEIDEGD</sequence>
<evidence type="ECO:0008006" key="4">
    <source>
        <dbReference type="Google" id="ProtNLM"/>
    </source>
</evidence>
<dbReference type="RefSeq" id="WP_131153170.1">
    <property type="nucleotide sequence ID" value="NZ_CP036402.1"/>
</dbReference>
<dbReference type="InterPro" id="IPR023393">
    <property type="entry name" value="START-like_dom_sf"/>
</dbReference>
<accession>A0A411YAG6</accession>
<gene>
    <name evidence="2" type="ORF">ER308_00345</name>
</gene>
<keyword evidence="3" id="KW-1185">Reference proteome</keyword>
<name>A0A411YAG6_9ACTN</name>
<feature type="region of interest" description="Disordered" evidence="1">
    <location>
        <begin position="179"/>
        <end position="203"/>
    </location>
</feature>